<proteinExistence type="predicted"/>
<evidence type="ECO:0000313" key="1">
    <source>
        <dbReference type="EMBL" id="OZM75320.1"/>
    </source>
</evidence>
<reference evidence="1 2" key="1">
    <citation type="submission" date="2017-07" db="EMBL/GenBank/DDBJ databases">
        <title>Amycolatopsis antarcticus sp. nov., isolated from the surface of an Antarcticus brown macroalga.</title>
        <authorList>
            <person name="Wang J."/>
            <person name="Leiva S."/>
            <person name="Huang J."/>
            <person name="Huang Y."/>
        </authorList>
    </citation>
    <scope>NUCLEOTIDE SEQUENCE [LARGE SCALE GENOMIC DNA]</scope>
    <source>
        <strain evidence="1 2">AU-G6</strain>
    </source>
</reference>
<dbReference type="InParanoid" id="A0A263DA00"/>
<gene>
    <name evidence="1" type="ORF">CFN78_02470</name>
</gene>
<name>A0A263DA00_9PSEU</name>
<comment type="caution">
    <text evidence="1">The sequence shown here is derived from an EMBL/GenBank/DDBJ whole genome shotgun (WGS) entry which is preliminary data.</text>
</comment>
<organism evidence="1 2">
    <name type="scientific">Amycolatopsis antarctica</name>
    <dbReference type="NCBI Taxonomy" id="1854586"/>
    <lineage>
        <taxon>Bacteria</taxon>
        <taxon>Bacillati</taxon>
        <taxon>Actinomycetota</taxon>
        <taxon>Actinomycetes</taxon>
        <taxon>Pseudonocardiales</taxon>
        <taxon>Pseudonocardiaceae</taxon>
        <taxon>Amycolatopsis</taxon>
    </lineage>
</organism>
<dbReference type="Proteomes" id="UP000242444">
    <property type="component" value="Unassembled WGS sequence"/>
</dbReference>
<keyword evidence="2" id="KW-1185">Reference proteome</keyword>
<accession>A0A263DA00</accession>
<dbReference type="AlphaFoldDB" id="A0A263DA00"/>
<evidence type="ECO:0000313" key="2">
    <source>
        <dbReference type="Proteomes" id="UP000242444"/>
    </source>
</evidence>
<protein>
    <submittedName>
        <fullName evidence="1">Uncharacterized protein</fullName>
    </submittedName>
</protein>
<dbReference type="EMBL" id="NKYE01000001">
    <property type="protein sequence ID" value="OZM75320.1"/>
    <property type="molecule type" value="Genomic_DNA"/>
</dbReference>
<sequence length="225" mass="22470">MLVTALCAVLVTVGAVITAVLLRQNSAAGVAPVPGGAPSIEPACGAGPCTAIASATAGGDTVELLADGSGSGGQVRFGTGAAATVIETALTGSEVQLTADSLRCADGVVPTCLVRGPFDQGTIGEVLVKRGNGWESAGQPYFSDAGAIVLDDVLGDGTAEVINVQRNCAPGDSTADCGQARVLARVLDIDGAEQGCTKTYRTPGELRGWPDVSLTERDLRDCPGA</sequence>
<dbReference type="OrthoDB" id="3699175at2"/>